<proteinExistence type="predicted"/>
<evidence type="ECO:0000313" key="1">
    <source>
        <dbReference type="EMBL" id="KJH71937.1"/>
    </source>
</evidence>
<dbReference type="PATRIC" id="fig|1618023.3.peg.3635"/>
<dbReference type="STRING" id="1618023.UH38_09440"/>
<protein>
    <recommendedName>
        <fullName evidence="3">3-oxoacyl-ACP synthase</fullName>
    </recommendedName>
</protein>
<gene>
    <name evidence="1" type="ORF">UH38_09440</name>
</gene>
<evidence type="ECO:0000313" key="2">
    <source>
        <dbReference type="Proteomes" id="UP000032452"/>
    </source>
</evidence>
<accession>A0A0D8ZU67</accession>
<name>A0A0D8ZU67_9CYAN</name>
<reference evidence="1 2" key="1">
    <citation type="submission" date="2015-02" db="EMBL/GenBank/DDBJ databases">
        <title>Draft genome of a novel marine cyanobacterium (Chroococcales) isolated from South Atlantic Ocean.</title>
        <authorList>
            <person name="Rigonato J."/>
            <person name="Alvarenga D.O."/>
            <person name="Branco L.H."/>
            <person name="Varani A.M."/>
            <person name="Brandini F.P."/>
            <person name="Fiore M.F."/>
        </authorList>
    </citation>
    <scope>NUCLEOTIDE SEQUENCE [LARGE SCALE GENOMIC DNA]</scope>
    <source>
        <strain evidence="1 2">CENA595</strain>
    </source>
</reference>
<sequence length="91" mass="10492">MNNEHTSRQSQTDWQRLDAMTDEDIDLSDCPEITPELFAKAVVRKGLPIAKNKAQVTLRIDADVLEWFKSQGRGYQTQINTLLRAYMEAHK</sequence>
<dbReference type="EMBL" id="JYON01000008">
    <property type="protein sequence ID" value="KJH71937.1"/>
    <property type="molecule type" value="Genomic_DNA"/>
</dbReference>
<dbReference type="OrthoDB" id="9796641at2"/>
<comment type="caution">
    <text evidence="1">The sequence shown here is derived from an EMBL/GenBank/DDBJ whole genome shotgun (WGS) entry which is preliminary data.</text>
</comment>
<dbReference type="InterPro" id="IPR025528">
    <property type="entry name" value="BrnA_antitoxin"/>
</dbReference>
<dbReference type="Pfam" id="PF14384">
    <property type="entry name" value="BrnA_antitoxin"/>
    <property type="match status" value="1"/>
</dbReference>
<dbReference type="RefSeq" id="WP_045054406.1">
    <property type="nucleotide sequence ID" value="NZ_CAWMDP010000041.1"/>
</dbReference>
<keyword evidence="2" id="KW-1185">Reference proteome</keyword>
<evidence type="ECO:0008006" key="3">
    <source>
        <dbReference type="Google" id="ProtNLM"/>
    </source>
</evidence>
<dbReference type="AlphaFoldDB" id="A0A0D8ZU67"/>
<dbReference type="Proteomes" id="UP000032452">
    <property type="component" value="Unassembled WGS sequence"/>
</dbReference>
<organism evidence="1 2">
    <name type="scientific">Aliterella atlantica CENA595</name>
    <dbReference type="NCBI Taxonomy" id="1618023"/>
    <lineage>
        <taxon>Bacteria</taxon>
        <taxon>Bacillati</taxon>
        <taxon>Cyanobacteriota</taxon>
        <taxon>Cyanophyceae</taxon>
        <taxon>Chroococcidiopsidales</taxon>
        <taxon>Aliterellaceae</taxon>
        <taxon>Aliterella</taxon>
    </lineage>
</organism>